<sequence>MMHMTFYWGVEVTLLFDGWRTRTPLQYWASLLVLAVASVFHEYVVSVRAHLRQYTTEGKQAEDEIVMGSRERLVRQFKKRACTVKAAESMLFAVNALLGYLLMLAAMSFNGGVVVAIVVGLTTGFLCFRSGNYVAQEEELRLSSDPCSSCT</sequence>
<organism evidence="8">
    <name type="scientific">Araucaria cunninghamii</name>
    <name type="common">Hoop pine</name>
    <name type="synonym">Moreton Bay pine</name>
    <dbReference type="NCBI Taxonomy" id="56994"/>
    <lineage>
        <taxon>Eukaryota</taxon>
        <taxon>Viridiplantae</taxon>
        <taxon>Streptophyta</taxon>
        <taxon>Embryophyta</taxon>
        <taxon>Tracheophyta</taxon>
        <taxon>Spermatophyta</taxon>
        <taxon>Pinopsida</taxon>
        <taxon>Pinidae</taxon>
        <taxon>Conifers II</taxon>
        <taxon>Araucariales</taxon>
        <taxon>Araucariaceae</taxon>
        <taxon>Araucaria</taxon>
    </lineage>
</organism>
<feature type="transmembrane region" description="Helical" evidence="7">
    <location>
        <begin position="25"/>
        <end position="45"/>
    </location>
</feature>
<keyword evidence="6 7" id="KW-0472">Membrane</keyword>
<keyword evidence="7" id="KW-0813">Transport</keyword>
<dbReference type="PANTHER" id="PTHR12483:SF27">
    <property type="entry name" value="COPPER TRANSPORT PROTEIN CTR1"/>
    <property type="match status" value="1"/>
</dbReference>
<comment type="similarity">
    <text evidence="2 7">Belongs to the copper transporter (Ctr) (TC 1.A.56) family. SLC31A subfamily.</text>
</comment>
<evidence type="ECO:0000256" key="5">
    <source>
        <dbReference type="ARBA" id="ARBA00022989"/>
    </source>
</evidence>
<dbReference type="AlphaFoldDB" id="A0A0D6QT51"/>
<reference evidence="8" key="1">
    <citation type="submission" date="2015-03" db="EMBL/GenBank/DDBJ databases">
        <title>A transcriptome of Araucaria cunninghamii, an australian fine timber species.</title>
        <authorList>
            <person name="Jing Yi C.J.Y."/>
            <person name="Yin San L.Y.S."/>
            <person name="Abdul Karim S.S."/>
            <person name="Wan Azmi N.N."/>
            <person name="Hercus R.R."/>
            <person name="Croft L.L."/>
        </authorList>
    </citation>
    <scope>NUCLEOTIDE SEQUENCE</scope>
    <source>
        <strain evidence="8">MI0301</strain>
        <tissue evidence="8">Leaf</tissue>
    </source>
</reference>
<name>A0A0D6QT51_ARACU</name>
<keyword evidence="7" id="KW-0186">Copper</keyword>
<keyword evidence="7" id="KW-0406">Ion transport</keyword>
<dbReference type="GO" id="GO:0005375">
    <property type="term" value="F:copper ion transmembrane transporter activity"/>
    <property type="evidence" value="ECO:0007669"/>
    <property type="project" value="UniProtKB-UniRule"/>
</dbReference>
<dbReference type="Pfam" id="PF04145">
    <property type="entry name" value="Ctr"/>
    <property type="match status" value="1"/>
</dbReference>
<evidence type="ECO:0000256" key="6">
    <source>
        <dbReference type="ARBA" id="ARBA00023136"/>
    </source>
</evidence>
<accession>A0A0D6QT51</accession>
<proteinExistence type="inferred from homology"/>
<dbReference type="PANTHER" id="PTHR12483">
    <property type="entry name" value="SOLUTE CARRIER FAMILY 31 COPPER TRANSPORTERS"/>
    <property type="match status" value="1"/>
</dbReference>
<dbReference type="GO" id="GO:0005886">
    <property type="term" value="C:plasma membrane"/>
    <property type="evidence" value="ECO:0007669"/>
    <property type="project" value="TreeGrafter"/>
</dbReference>
<evidence type="ECO:0000313" key="8">
    <source>
        <dbReference type="EMBL" id="JAG92920.1"/>
    </source>
</evidence>
<keyword evidence="5 7" id="KW-1133">Transmembrane helix</keyword>
<keyword evidence="3 7" id="KW-0812">Transmembrane</keyword>
<evidence type="ECO:0000256" key="7">
    <source>
        <dbReference type="RuleBase" id="RU367022"/>
    </source>
</evidence>
<keyword evidence="4 7" id="KW-0187">Copper transport</keyword>
<dbReference type="EMBL" id="GCKF01062736">
    <property type="protein sequence ID" value="JAG92920.1"/>
    <property type="molecule type" value="Transcribed_RNA"/>
</dbReference>
<comment type="subcellular location">
    <subcellularLocation>
        <location evidence="1 7">Membrane</location>
        <topology evidence="1 7">Multi-pass membrane protein</topology>
    </subcellularLocation>
</comment>
<evidence type="ECO:0000256" key="1">
    <source>
        <dbReference type="ARBA" id="ARBA00004141"/>
    </source>
</evidence>
<dbReference type="InterPro" id="IPR007274">
    <property type="entry name" value="Cop_transporter"/>
</dbReference>
<protein>
    <recommendedName>
        <fullName evidence="7">Copper transport protein</fullName>
    </recommendedName>
</protein>
<evidence type="ECO:0000256" key="4">
    <source>
        <dbReference type="ARBA" id="ARBA00022796"/>
    </source>
</evidence>
<evidence type="ECO:0000256" key="2">
    <source>
        <dbReference type="ARBA" id="ARBA00006921"/>
    </source>
</evidence>
<evidence type="ECO:0000256" key="3">
    <source>
        <dbReference type="ARBA" id="ARBA00022692"/>
    </source>
</evidence>